<dbReference type="InterPro" id="IPR002686">
    <property type="entry name" value="Transposase_17"/>
</dbReference>
<sequence length="280" mass="32118">MARPLRLEFSGALYHVTSRGNRQEAIYETDTDRENFLTILSEVCKRYHWLCHAYCLMGNHYHLLIETPEGNLSQGMRQLNGKYTQSFNRTHQHVGHVFQGRYKAILVDKDSYLLELCRYIVLNPVRAGMVRSAKDWQWSSYRAMIGLKNTPEWLETDGVLSNFAGHKAEAVQAYKHFVSQGRGQASPWEALRNQVFLGNEHFVESMQCLLNAEQDLSEIPRAQRRGIVKPLSEYAEKYIRNEAIANAYASGGYSMKEIGDYFGLHYSTISGIINNHSSKT</sequence>
<dbReference type="PANTHER" id="PTHR34322:SF2">
    <property type="entry name" value="TRANSPOSASE IS200-LIKE DOMAIN-CONTAINING PROTEIN"/>
    <property type="match status" value="1"/>
</dbReference>
<dbReference type="SMART" id="SM01321">
    <property type="entry name" value="Y1_Tnp"/>
    <property type="match status" value="1"/>
</dbReference>
<dbReference type="PANTHER" id="PTHR34322">
    <property type="entry name" value="TRANSPOSASE, Y1_TNP DOMAIN-CONTAINING"/>
    <property type="match status" value="1"/>
</dbReference>
<evidence type="ECO:0000313" key="3">
    <source>
        <dbReference type="Proteomes" id="UP000191980"/>
    </source>
</evidence>
<dbReference type="STRING" id="1420851.AU255_06870"/>
<dbReference type="EMBL" id="LPUF01000001">
    <property type="protein sequence ID" value="OQK17587.1"/>
    <property type="molecule type" value="Genomic_DNA"/>
</dbReference>
<protein>
    <submittedName>
        <fullName evidence="2">Addiction module toxin RelE</fullName>
    </submittedName>
</protein>
<dbReference type="Proteomes" id="UP000191980">
    <property type="component" value="Unassembled WGS sequence"/>
</dbReference>
<evidence type="ECO:0000313" key="2">
    <source>
        <dbReference type="EMBL" id="OQK17587.1"/>
    </source>
</evidence>
<dbReference type="InterPro" id="IPR036515">
    <property type="entry name" value="Transposase_17_sf"/>
</dbReference>
<dbReference type="RefSeq" id="WP_080522195.1">
    <property type="nucleotide sequence ID" value="NZ_LPUF01000001.1"/>
</dbReference>
<evidence type="ECO:0000259" key="1">
    <source>
        <dbReference type="SMART" id="SM01321"/>
    </source>
</evidence>
<feature type="domain" description="Transposase IS200-like" evidence="1">
    <location>
        <begin position="9"/>
        <end position="123"/>
    </location>
</feature>
<dbReference type="Pfam" id="PF01797">
    <property type="entry name" value="Y1_Tnp"/>
    <property type="match status" value="1"/>
</dbReference>
<comment type="caution">
    <text evidence="2">The sequence shown here is derived from an EMBL/GenBank/DDBJ whole genome shotgun (WGS) entry which is preliminary data.</text>
</comment>
<organism evidence="2 3">
    <name type="scientific">Methyloprofundus sedimenti</name>
    <dbReference type="NCBI Taxonomy" id="1420851"/>
    <lineage>
        <taxon>Bacteria</taxon>
        <taxon>Pseudomonadati</taxon>
        <taxon>Pseudomonadota</taxon>
        <taxon>Gammaproteobacteria</taxon>
        <taxon>Methylococcales</taxon>
        <taxon>Methylococcaceae</taxon>
        <taxon>Methyloprofundus</taxon>
    </lineage>
</organism>
<reference evidence="2 3" key="1">
    <citation type="submission" date="2015-12" db="EMBL/GenBank/DDBJ databases">
        <authorList>
            <person name="Shamseldin A."/>
            <person name="Moawad H."/>
            <person name="Abd El-Rahim W.M."/>
            <person name="Sadowsky M.J."/>
        </authorList>
    </citation>
    <scope>NUCLEOTIDE SEQUENCE [LARGE SCALE GENOMIC DNA]</scope>
    <source>
        <strain evidence="2 3">WF1</strain>
    </source>
</reference>
<dbReference type="Gene3D" id="3.30.70.1290">
    <property type="entry name" value="Transposase IS200-like"/>
    <property type="match status" value="1"/>
</dbReference>
<dbReference type="GO" id="GO:0004803">
    <property type="term" value="F:transposase activity"/>
    <property type="evidence" value="ECO:0007669"/>
    <property type="project" value="InterPro"/>
</dbReference>
<name>A0A1V8M7Q7_9GAMM</name>
<dbReference type="SUPFAM" id="SSF143422">
    <property type="entry name" value="Transposase IS200-like"/>
    <property type="match status" value="1"/>
</dbReference>
<proteinExistence type="predicted"/>
<dbReference type="OrthoDB" id="9814067at2"/>
<accession>A0A1V8M7Q7</accession>
<dbReference type="GO" id="GO:0003677">
    <property type="term" value="F:DNA binding"/>
    <property type="evidence" value="ECO:0007669"/>
    <property type="project" value="InterPro"/>
</dbReference>
<dbReference type="NCBIfam" id="NF047646">
    <property type="entry name" value="REP_Tyr_transpos"/>
    <property type="match status" value="1"/>
</dbReference>
<dbReference type="GO" id="GO:0006313">
    <property type="term" value="P:DNA transposition"/>
    <property type="evidence" value="ECO:0007669"/>
    <property type="project" value="InterPro"/>
</dbReference>
<keyword evidence="3" id="KW-1185">Reference proteome</keyword>
<gene>
    <name evidence="2" type="ORF">AU255_06870</name>
</gene>
<dbReference type="AlphaFoldDB" id="A0A1V8M7Q7"/>